<dbReference type="SUPFAM" id="SSF54427">
    <property type="entry name" value="NTF2-like"/>
    <property type="match status" value="1"/>
</dbReference>
<accession>A0A1Y2PAD4</accession>
<gene>
    <name evidence="2" type="ORF">WH52_10940</name>
</gene>
<dbReference type="Proteomes" id="UP000194221">
    <property type="component" value="Unassembled WGS sequence"/>
</dbReference>
<name>A0A1Y2PAD4_9FLAO</name>
<dbReference type="Pfam" id="PF12680">
    <property type="entry name" value="SnoaL_2"/>
    <property type="match status" value="1"/>
</dbReference>
<dbReference type="STRING" id="1635173.WH52_10940"/>
<keyword evidence="3" id="KW-1185">Reference proteome</keyword>
<evidence type="ECO:0000313" key="3">
    <source>
        <dbReference type="Proteomes" id="UP000194221"/>
    </source>
</evidence>
<evidence type="ECO:0000259" key="1">
    <source>
        <dbReference type="Pfam" id="PF12680"/>
    </source>
</evidence>
<dbReference type="InterPro" id="IPR037401">
    <property type="entry name" value="SnoaL-like"/>
</dbReference>
<evidence type="ECO:0000313" key="2">
    <source>
        <dbReference type="EMBL" id="OSY87392.1"/>
    </source>
</evidence>
<protein>
    <recommendedName>
        <fullName evidence="1">SnoaL-like domain-containing protein</fullName>
    </recommendedName>
</protein>
<dbReference type="AlphaFoldDB" id="A0A1Y2PAD4"/>
<dbReference type="InParanoid" id="A0A1Y2PAD4"/>
<proteinExistence type="predicted"/>
<dbReference type="RefSeq" id="WP_086031001.1">
    <property type="nucleotide sequence ID" value="NZ_LAPZ01000011.1"/>
</dbReference>
<organism evidence="2 3">
    <name type="scientific">Tenacibaculum holothuriorum</name>
    <dbReference type="NCBI Taxonomy" id="1635173"/>
    <lineage>
        <taxon>Bacteria</taxon>
        <taxon>Pseudomonadati</taxon>
        <taxon>Bacteroidota</taxon>
        <taxon>Flavobacteriia</taxon>
        <taxon>Flavobacteriales</taxon>
        <taxon>Flavobacteriaceae</taxon>
        <taxon>Tenacibaculum</taxon>
    </lineage>
</organism>
<dbReference type="EMBL" id="LAPZ01000011">
    <property type="protein sequence ID" value="OSY87392.1"/>
    <property type="molecule type" value="Genomic_DNA"/>
</dbReference>
<comment type="caution">
    <text evidence="2">The sequence shown here is derived from an EMBL/GenBank/DDBJ whole genome shotgun (WGS) entry which is preliminary data.</text>
</comment>
<dbReference type="Gene3D" id="3.10.450.50">
    <property type="match status" value="1"/>
</dbReference>
<dbReference type="InterPro" id="IPR032710">
    <property type="entry name" value="NTF2-like_dom_sf"/>
</dbReference>
<feature type="domain" description="SnoaL-like" evidence="1">
    <location>
        <begin position="7"/>
        <end position="110"/>
    </location>
</feature>
<reference evidence="2 3" key="1">
    <citation type="submission" date="2015-03" db="EMBL/GenBank/DDBJ databases">
        <title>Genome sequence of Tenacibaculum sp. S2-2, isolated from intestinal microbiota of sea cucumber, Apostichopus japonicas.</title>
        <authorList>
            <person name="Shao Z."/>
            <person name="Wang L."/>
            <person name="Li X."/>
        </authorList>
    </citation>
    <scope>NUCLEOTIDE SEQUENCE [LARGE SCALE GENOMIC DNA]</scope>
    <source>
        <strain evidence="2 3">S2-2</strain>
    </source>
</reference>
<sequence length="125" mass="14769">MTKEFVVLDFMDAWNKHDMDKIMSYMHTDCVFLEARGTEVTGKKHKGYEDVKKAFQNVINNFKDAQWKNPVCIVYENKAYSEWTFEASINQDKKIEVRGVDVFTFKNDKILIKDSYLKSRPTILK</sequence>
<dbReference type="OrthoDB" id="7865214at2"/>